<dbReference type="RefSeq" id="WP_085276219.1">
    <property type="nucleotide sequence ID" value="NZ_FXAG01000009.1"/>
</dbReference>
<feature type="compositionally biased region" description="Polar residues" evidence="1">
    <location>
        <begin position="568"/>
        <end position="577"/>
    </location>
</feature>
<dbReference type="Proteomes" id="UP000192920">
    <property type="component" value="Unassembled WGS sequence"/>
</dbReference>
<dbReference type="Pfam" id="PF06527">
    <property type="entry name" value="TniQ"/>
    <property type="match status" value="1"/>
</dbReference>
<evidence type="ECO:0000313" key="3">
    <source>
        <dbReference type="EMBL" id="SMF22171.1"/>
    </source>
</evidence>
<dbReference type="EMBL" id="FXAG01000009">
    <property type="protein sequence ID" value="SMF22171.1"/>
    <property type="molecule type" value="Genomic_DNA"/>
</dbReference>
<proteinExistence type="predicted"/>
<evidence type="ECO:0000259" key="2">
    <source>
        <dbReference type="Pfam" id="PF06527"/>
    </source>
</evidence>
<keyword evidence="4" id="KW-1185">Reference proteome</keyword>
<feature type="region of interest" description="Disordered" evidence="1">
    <location>
        <begin position="556"/>
        <end position="577"/>
    </location>
</feature>
<feature type="domain" description="TniQ" evidence="2">
    <location>
        <begin position="16"/>
        <end position="150"/>
    </location>
</feature>
<reference evidence="4" key="1">
    <citation type="submission" date="2017-04" db="EMBL/GenBank/DDBJ databases">
        <authorList>
            <person name="Varghese N."/>
            <person name="Submissions S."/>
        </authorList>
    </citation>
    <scope>NUCLEOTIDE SEQUENCE [LARGE SCALE GENOMIC DNA]</scope>
    <source>
        <strain evidence="4">DSM 22618</strain>
    </source>
</reference>
<dbReference type="InterPro" id="IPR009492">
    <property type="entry name" value="TniQ"/>
</dbReference>
<evidence type="ECO:0000313" key="4">
    <source>
        <dbReference type="Proteomes" id="UP000192920"/>
    </source>
</evidence>
<dbReference type="AlphaFoldDB" id="A0A1Y6BUN7"/>
<sequence length="644" mass="72882">MNTLSTDPADCFRLLIRPAPDVRENLAGYLLRVAELNCLRHVQELREFLGTHATYPSQPSLIPQFGIYDLPRLGEELNIPVSRLDTIVQPLNVRVGKFRKFRHQGKLWPLEMLRDKHRAWCPLCLKETYIQQACWDWRLQSACSRHKVLLVEHCPSCQRHVSWRYSTLQQCVCGYPLAEAPVVPVNSAWQSIAVSDLPPHQLMRYLTLVLLALEGELLDLDPLAVSSHEQIHQATLGITEAQLQSAIPFQDAVIEQIEKRHMAYPSLGPRRAVACLLIGLGLEPSFDAELASIASYWLHTKSLLPVVNNYSPEDEIPALPMPIVATTLNVSSHIIKTLLRKEILTYSADNELAQRKRIDKQEVIDGKSLARLLHRLSNINEPVLNGKIVQFDHYGIDYARRLDLLLDIDEQYTRVIAFNPVDGLPSLSLCKPLITIDPNESLLSIRKSAEFLDIYPDAVYRLIKANFLTAKALTKRQASIDIKDLSEFRETYVFTHEIAQKLMCNPTNIADRIISIGILPVHGPAIDGGLTYAFRRKDITDDVLQKISLAETYQSRVGRGKKRRQQNDDQFGASQGMLTTKELSKTTGISAIRIRHEAKYGCLSEVVTHVGPNGKNFQFHTCAIGILRMFAESKNWPIKERHGK</sequence>
<dbReference type="STRING" id="1123014.SAMN02745746_01952"/>
<accession>A0A1Y6BUN7</accession>
<gene>
    <name evidence="3" type="ORF">SAMN02745746_01952</name>
</gene>
<evidence type="ECO:0000256" key="1">
    <source>
        <dbReference type="SAM" id="MobiDB-lite"/>
    </source>
</evidence>
<protein>
    <submittedName>
        <fullName evidence="3">TniQ protein</fullName>
    </submittedName>
</protein>
<organism evidence="3 4">
    <name type="scientific">Pseudogulbenkiania subflava DSM 22618</name>
    <dbReference type="NCBI Taxonomy" id="1123014"/>
    <lineage>
        <taxon>Bacteria</taxon>
        <taxon>Pseudomonadati</taxon>
        <taxon>Pseudomonadota</taxon>
        <taxon>Betaproteobacteria</taxon>
        <taxon>Neisseriales</taxon>
        <taxon>Chromobacteriaceae</taxon>
        <taxon>Pseudogulbenkiania</taxon>
    </lineage>
</organism>
<name>A0A1Y6BUN7_9NEIS</name>